<sequence>MHLLKHVLALENNLKWHSQEHPRTVGGTTARPAGSWFVLANTPRTQPEIQLSVDPRPDLRFVDQVTDRGSCA</sequence>
<dbReference type="Proteomes" id="UP001234989">
    <property type="component" value="Chromosome 7"/>
</dbReference>
<keyword evidence="2" id="KW-1185">Reference proteome</keyword>
<protein>
    <submittedName>
        <fullName evidence="1">Uncharacterized protein</fullName>
    </submittedName>
</protein>
<evidence type="ECO:0000313" key="1">
    <source>
        <dbReference type="EMBL" id="WMV37937.1"/>
    </source>
</evidence>
<gene>
    <name evidence="1" type="ORF">MTR67_031322</name>
</gene>
<dbReference type="AlphaFoldDB" id="A0AAF0ZET0"/>
<proteinExistence type="predicted"/>
<accession>A0AAF0ZET0</accession>
<name>A0AAF0ZET0_SOLVR</name>
<dbReference type="EMBL" id="CP133618">
    <property type="protein sequence ID" value="WMV37937.1"/>
    <property type="molecule type" value="Genomic_DNA"/>
</dbReference>
<evidence type="ECO:0000313" key="2">
    <source>
        <dbReference type="Proteomes" id="UP001234989"/>
    </source>
</evidence>
<reference evidence="1" key="1">
    <citation type="submission" date="2023-08" db="EMBL/GenBank/DDBJ databases">
        <title>A de novo genome assembly of Solanum verrucosum Schlechtendal, a Mexican diploid species geographically isolated from the other diploid A-genome species in potato relatives.</title>
        <authorList>
            <person name="Hosaka K."/>
        </authorList>
    </citation>
    <scope>NUCLEOTIDE SEQUENCE</scope>
    <source>
        <tissue evidence="1">Young leaves</tissue>
    </source>
</reference>
<organism evidence="1 2">
    <name type="scientific">Solanum verrucosum</name>
    <dbReference type="NCBI Taxonomy" id="315347"/>
    <lineage>
        <taxon>Eukaryota</taxon>
        <taxon>Viridiplantae</taxon>
        <taxon>Streptophyta</taxon>
        <taxon>Embryophyta</taxon>
        <taxon>Tracheophyta</taxon>
        <taxon>Spermatophyta</taxon>
        <taxon>Magnoliopsida</taxon>
        <taxon>eudicotyledons</taxon>
        <taxon>Gunneridae</taxon>
        <taxon>Pentapetalae</taxon>
        <taxon>asterids</taxon>
        <taxon>lamiids</taxon>
        <taxon>Solanales</taxon>
        <taxon>Solanaceae</taxon>
        <taxon>Solanoideae</taxon>
        <taxon>Solaneae</taxon>
        <taxon>Solanum</taxon>
    </lineage>
</organism>